<comment type="caution">
    <text evidence="1">The sequence shown here is derived from an EMBL/GenBank/DDBJ whole genome shotgun (WGS) entry which is preliminary data.</text>
</comment>
<proteinExistence type="predicted"/>
<dbReference type="EMBL" id="VSSQ01106000">
    <property type="protein sequence ID" value="MPN45826.1"/>
    <property type="molecule type" value="Genomic_DNA"/>
</dbReference>
<name>A0A645I4M7_9ZZZZ</name>
<evidence type="ECO:0000313" key="1">
    <source>
        <dbReference type="EMBL" id="MPN45826.1"/>
    </source>
</evidence>
<organism evidence="1">
    <name type="scientific">bioreactor metagenome</name>
    <dbReference type="NCBI Taxonomy" id="1076179"/>
    <lineage>
        <taxon>unclassified sequences</taxon>
        <taxon>metagenomes</taxon>
        <taxon>ecological metagenomes</taxon>
    </lineage>
</organism>
<dbReference type="AlphaFoldDB" id="A0A645I4M7"/>
<protein>
    <submittedName>
        <fullName evidence="1">Uncharacterized protein</fullName>
    </submittedName>
</protein>
<accession>A0A645I4M7</accession>
<reference evidence="1" key="1">
    <citation type="submission" date="2019-08" db="EMBL/GenBank/DDBJ databases">
        <authorList>
            <person name="Kucharzyk K."/>
            <person name="Murdoch R.W."/>
            <person name="Higgins S."/>
            <person name="Loffler F."/>
        </authorList>
    </citation>
    <scope>NUCLEOTIDE SEQUENCE</scope>
</reference>
<sequence length="140" mass="15109">MKLIELQGSVDQNGELAIPRTLLRDMGLRPGDSIRLTYASGSGAMGNTHRQFVVTPDGIAAAMLKPREDGCGLTLPHELLEASVFPRDCDLEVVCAPGAIVILPADILDRLPDDLRALFEDLGIDPDTVREVMKEGGFLL</sequence>
<gene>
    <name evidence="1" type="ORF">SDC9_193399</name>
</gene>